<feature type="region of interest" description="Disordered" evidence="1">
    <location>
        <begin position="151"/>
        <end position="201"/>
    </location>
</feature>
<evidence type="ECO:0000313" key="4">
    <source>
        <dbReference type="Proteomes" id="UP000010078"/>
    </source>
</evidence>
<evidence type="ECO:0000313" key="3">
    <source>
        <dbReference type="EMBL" id="AFX90408.1"/>
    </source>
</evidence>
<dbReference type="KEGG" id="hpyk:HPAKL86_07125"/>
<dbReference type="AlphaFoldDB" id="K7YBJ4"/>
<sequence length="201" mass="23136">MIYMLAVFFPWLAFLLRGRIFSAIFSFILWVILCLPIILGILGSDRSTFSVSLLAGFAVQIVWFFGSFLLWVVLTVWCCLVMHGDQRQKEMEQLIEVIEANSGKSLHYETQQDETQKANKTNKMWYLVIIFLISLAILAVFFFIKKEHQPNNNASNSQPSAIQKIDAKNPNLKNHKKSNSHSKAQNHSKCKKNKEVQAKER</sequence>
<feature type="transmembrane region" description="Helical" evidence="2">
    <location>
        <begin position="20"/>
        <end position="41"/>
    </location>
</feature>
<name>K7YBJ4_HELPX</name>
<gene>
    <name evidence="3" type="ORF">HPAKL86_07125</name>
</gene>
<feature type="compositionally biased region" description="Basic residues" evidence="1">
    <location>
        <begin position="173"/>
        <end position="192"/>
    </location>
</feature>
<dbReference type="EMBL" id="CP003476">
    <property type="protein sequence ID" value="AFX90408.1"/>
    <property type="molecule type" value="Genomic_DNA"/>
</dbReference>
<keyword evidence="2" id="KW-0812">Transmembrane</keyword>
<protein>
    <recommendedName>
        <fullName evidence="5">Flagellar basal body rod protein FlgG</fullName>
    </recommendedName>
</protein>
<dbReference type="Proteomes" id="UP000010078">
    <property type="component" value="Chromosome"/>
</dbReference>
<feature type="transmembrane region" description="Helical" evidence="2">
    <location>
        <begin position="124"/>
        <end position="144"/>
    </location>
</feature>
<organism evidence="3 4">
    <name type="scientific">Helicobacter pylori Aklavik86</name>
    <dbReference type="NCBI Taxonomy" id="1055532"/>
    <lineage>
        <taxon>Bacteria</taxon>
        <taxon>Pseudomonadati</taxon>
        <taxon>Campylobacterota</taxon>
        <taxon>Epsilonproteobacteria</taxon>
        <taxon>Campylobacterales</taxon>
        <taxon>Helicobacteraceae</taxon>
        <taxon>Helicobacter</taxon>
    </lineage>
</organism>
<proteinExistence type="predicted"/>
<reference evidence="3 4" key="1">
    <citation type="journal article" date="2015" name="Genome Announc.">
        <title>Complete Genome Sequences of Two Helicobacter pylori Strains from a Canadian Arctic Aboriginal Community.</title>
        <authorList>
            <person name="Kersulyte D."/>
            <person name="Bertoli M.T."/>
            <person name="Tamma S."/>
            <person name="Keelan M."/>
            <person name="Munday R."/>
            <person name="Geary J."/>
            <person name="Veldhuyzen van Zanten S."/>
            <person name="Goodman K.J."/>
            <person name="Berg D.E."/>
        </authorList>
    </citation>
    <scope>NUCLEOTIDE SEQUENCE [LARGE SCALE GENOMIC DNA]</scope>
    <source>
        <strain evidence="3">Aklavik86</strain>
    </source>
</reference>
<evidence type="ECO:0008006" key="5">
    <source>
        <dbReference type="Google" id="ProtNLM"/>
    </source>
</evidence>
<keyword evidence="2" id="KW-0472">Membrane</keyword>
<evidence type="ECO:0000256" key="1">
    <source>
        <dbReference type="SAM" id="MobiDB-lite"/>
    </source>
</evidence>
<feature type="compositionally biased region" description="Low complexity" evidence="1">
    <location>
        <begin position="151"/>
        <end position="161"/>
    </location>
</feature>
<keyword evidence="2" id="KW-1133">Transmembrane helix</keyword>
<accession>K7YBJ4</accession>
<feature type="transmembrane region" description="Helical" evidence="2">
    <location>
        <begin position="61"/>
        <end position="82"/>
    </location>
</feature>
<dbReference type="HOGENOM" id="CLU_1358870_0_0_7"/>
<evidence type="ECO:0000256" key="2">
    <source>
        <dbReference type="SAM" id="Phobius"/>
    </source>
</evidence>
<dbReference type="PATRIC" id="fig|1055532.3.peg.1477"/>